<dbReference type="InterPro" id="IPR000644">
    <property type="entry name" value="CBS_dom"/>
</dbReference>
<dbReference type="SMART" id="SM00116">
    <property type="entry name" value="CBS"/>
    <property type="match status" value="2"/>
</dbReference>
<name>A0A2N4UGH2_9BURK</name>
<reference evidence="4 5" key="1">
    <citation type="submission" date="2017-10" db="EMBL/GenBank/DDBJ databases">
        <title>Two draft genome sequences of Pusillimonas sp. strains isolated from a nitrate- and radionuclide-contaminated groundwater in Russia.</title>
        <authorList>
            <person name="Grouzdev D.S."/>
            <person name="Tourova T.P."/>
            <person name="Goeva M.A."/>
            <person name="Babich T.L."/>
            <person name="Sokolova D.S."/>
            <person name="Abdullin R."/>
            <person name="Poltaraus A.B."/>
            <person name="Toshchakov S.V."/>
            <person name="Nazina T.N."/>
        </authorList>
    </citation>
    <scope>NUCLEOTIDE SEQUENCE [LARGE SCALE GENOMIC DNA]</scope>
    <source>
        <strain evidence="4 5">JR1/69-2-13</strain>
    </source>
</reference>
<evidence type="ECO:0000313" key="4">
    <source>
        <dbReference type="EMBL" id="PLC54119.1"/>
    </source>
</evidence>
<dbReference type="EMBL" id="PDNV01000005">
    <property type="protein sequence ID" value="PLC54119.1"/>
    <property type="molecule type" value="Genomic_DNA"/>
</dbReference>
<feature type="domain" description="CBS" evidence="3">
    <location>
        <begin position="89"/>
        <end position="148"/>
    </location>
</feature>
<dbReference type="Proteomes" id="UP000234328">
    <property type="component" value="Unassembled WGS sequence"/>
</dbReference>
<dbReference type="Pfam" id="PF00571">
    <property type="entry name" value="CBS"/>
    <property type="match status" value="2"/>
</dbReference>
<dbReference type="OrthoDB" id="9794094at2"/>
<evidence type="ECO:0000313" key="5">
    <source>
        <dbReference type="Proteomes" id="UP000234328"/>
    </source>
</evidence>
<gene>
    <name evidence="4" type="ORF">CR155_08310</name>
</gene>
<dbReference type="SUPFAM" id="SSF54631">
    <property type="entry name" value="CBS-domain pair"/>
    <property type="match status" value="1"/>
</dbReference>
<dbReference type="InterPro" id="IPR051257">
    <property type="entry name" value="Diverse_CBS-Domain"/>
</dbReference>
<evidence type="ECO:0000256" key="1">
    <source>
        <dbReference type="ARBA" id="ARBA00023122"/>
    </source>
</evidence>
<dbReference type="AlphaFoldDB" id="A0A2N4UGH2"/>
<organism evidence="4 5">
    <name type="scientific">Pollutimonas nitritireducens</name>
    <dbReference type="NCBI Taxonomy" id="2045209"/>
    <lineage>
        <taxon>Bacteria</taxon>
        <taxon>Pseudomonadati</taxon>
        <taxon>Pseudomonadota</taxon>
        <taxon>Betaproteobacteria</taxon>
        <taxon>Burkholderiales</taxon>
        <taxon>Alcaligenaceae</taxon>
        <taxon>Pollutimonas</taxon>
    </lineage>
</organism>
<comment type="caution">
    <text evidence="4">The sequence shown here is derived from an EMBL/GenBank/DDBJ whole genome shotgun (WGS) entry which is preliminary data.</text>
</comment>
<keyword evidence="1 2" id="KW-0129">CBS domain</keyword>
<protein>
    <submittedName>
        <fullName evidence="4">Signal-transduction protein</fullName>
    </submittedName>
</protein>
<accession>A0A2N4UGH2</accession>
<dbReference type="PANTHER" id="PTHR43080">
    <property type="entry name" value="CBS DOMAIN-CONTAINING PROTEIN CBSX3, MITOCHONDRIAL"/>
    <property type="match status" value="1"/>
</dbReference>
<keyword evidence="5" id="KW-1185">Reference proteome</keyword>
<dbReference type="InterPro" id="IPR046342">
    <property type="entry name" value="CBS_dom_sf"/>
</dbReference>
<evidence type="ECO:0000259" key="3">
    <source>
        <dbReference type="PROSITE" id="PS51371"/>
    </source>
</evidence>
<sequence length="160" mass="17899">MLGSKFDERRKKLPLVQAILPTAGKRLVTIEIAAPLVDAAKMLSEMDTNLLVVCNPEGLMSGVITKSDVVKQISYCQGCSCTTMVSEVMTRDVIACHPDQNLYDVWLLMKDKKLKQIPVSNQASEPLGLLYANETLEVLMKEVEYEDLLLRDYVMGIGYR</sequence>
<dbReference type="PROSITE" id="PS51371">
    <property type="entry name" value="CBS"/>
    <property type="match status" value="1"/>
</dbReference>
<evidence type="ECO:0000256" key="2">
    <source>
        <dbReference type="PROSITE-ProRule" id="PRU00703"/>
    </source>
</evidence>
<proteinExistence type="predicted"/>
<dbReference type="Gene3D" id="3.10.580.10">
    <property type="entry name" value="CBS-domain"/>
    <property type="match status" value="1"/>
</dbReference>
<dbReference type="PANTHER" id="PTHR43080:SF2">
    <property type="entry name" value="CBS DOMAIN-CONTAINING PROTEIN"/>
    <property type="match status" value="1"/>
</dbReference>